<comment type="caution">
    <text evidence="12">The sequence shown here is derived from an EMBL/GenBank/DDBJ whole genome shotgun (WGS) entry which is preliminary data.</text>
</comment>
<feature type="compositionally biased region" description="Basic and acidic residues" evidence="9">
    <location>
        <begin position="412"/>
        <end position="424"/>
    </location>
</feature>
<feature type="domain" description="PGG" evidence="11">
    <location>
        <begin position="502"/>
        <end position="618"/>
    </location>
</feature>
<feature type="region of interest" description="Disordered" evidence="9">
    <location>
        <begin position="1"/>
        <end position="20"/>
    </location>
</feature>
<dbReference type="PROSITE" id="PS50297">
    <property type="entry name" value="ANK_REP_REGION"/>
    <property type="match status" value="1"/>
</dbReference>
<dbReference type="PANTHER" id="PTHR24186:SF46">
    <property type="entry name" value="PROTEIN ACCELERATED CELL DEATH 6-LIKE"/>
    <property type="match status" value="1"/>
</dbReference>
<evidence type="ECO:0000256" key="6">
    <source>
        <dbReference type="ARBA" id="ARBA00023136"/>
    </source>
</evidence>
<feature type="transmembrane region" description="Helical" evidence="10">
    <location>
        <begin position="667"/>
        <end position="686"/>
    </location>
</feature>
<protein>
    <recommendedName>
        <fullName evidence="11">PGG domain-containing protein</fullName>
    </recommendedName>
</protein>
<feature type="compositionally biased region" description="Polar residues" evidence="9">
    <location>
        <begin position="1"/>
        <end position="10"/>
    </location>
</feature>
<feature type="coiled-coil region" evidence="8">
    <location>
        <begin position="204"/>
        <end position="231"/>
    </location>
</feature>
<feature type="compositionally biased region" description="Basic and acidic residues" evidence="9">
    <location>
        <begin position="11"/>
        <end position="20"/>
    </location>
</feature>
<evidence type="ECO:0000256" key="2">
    <source>
        <dbReference type="ARBA" id="ARBA00022692"/>
    </source>
</evidence>
<feature type="compositionally biased region" description="Polar residues" evidence="9">
    <location>
        <begin position="427"/>
        <end position="439"/>
    </location>
</feature>
<evidence type="ECO:0000256" key="3">
    <source>
        <dbReference type="ARBA" id="ARBA00022737"/>
    </source>
</evidence>
<dbReference type="Proteomes" id="UP001162972">
    <property type="component" value="Chromosome 13"/>
</dbReference>
<dbReference type="SUPFAM" id="SSF48403">
    <property type="entry name" value="Ankyrin repeat"/>
    <property type="match status" value="1"/>
</dbReference>
<name>A0AAD6PKS7_9ROSI</name>
<feature type="transmembrane region" description="Helical" evidence="10">
    <location>
        <begin position="562"/>
        <end position="584"/>
    </location>
</feature>
<dbReference type="GO" id="GO:0005886">
    <property type="term" value="C:plasma membrane"/>
    <property type="evidence" value="ECO:0007669"/>
    <property type="project" value="TreeGrafter"/>
</dbReference>
<keyword evidence="5 7" id="KW-0040">ANK repeat</keyword>
<evidence type="ECO:0000256" key="8">
    <source>
        <dbReference type="SAM" id="Coils"/>
    </source>
</evidence>
<evidence type="ECO:0000256" key="7">
    <source>
        <dbReference type="PROSITE-ProRule" id="PRU00023"/>
    </source>
</evidence>
<evidence type="ECO:0000313" key="13">
    <source>
        <dbReference type="Proteomes" id="UP001162972"/>
    </source>
</evidence>
<dbReference type="Pfam" id="PF00023">
    <property type="entry name" value="Ank"/>
    <property type="match status" value="1"/>
</dbReference>
<dbReference type="PANTHER" id="PTHR24186">
    <property type="entry name" value="PROTEIN PHOSPHATASE 1 REGULATORY SUBUNIT"/>
    <property type="match status" value="1"/>
</dbReference>
<dbReference type="EMBL" id="JAPFFJ010000002">
    <property type="protein sequence ID" value="KAJ6433436.1"/>
    <property type="molecule type" value="Genomic_DNA"/>
</dbReference>
<evidence type="ECO:0000256" key="9">
    <source>
        <dbReference type="SAM" id="MobiDB-lite"/>
    </source>
</evidence>
<feature type="compositionally biased region" description="Basic and acidic residues" evidence="9">
    <location>
        <begin position="440"/>
        <end position="462"/>
    </location>
</feature>
<gene>
    <name evidence="12" type="ORF">OIU84_017179</name>
</gene>
<dbReference type="SMART" id="SM00248">
    <property type="entry name" value="ANK"/>
    <property type="match status" value="10"/>
</dbReference>
<keyword evidence="2 10" id="KW-0812">Transmembrane</keyword>
<keyword evidence="3" id="KW-0677">Repeat</keyword>
<keyword evidence="13" id="KW-1185">Reference proteome</keyword>
<accession>A0AAD6PKS7</accession>
<dbReference type="AlphaFoldDB" id="A0AAD6PKS7"/>
<feature type="transmembrane region" description="Helical" evidence="10">
    <location>
        <begin position="630"/>
        <end position="655"/>
    </location>
</feature>
<feature type="repeat" description="ANK" evidence="7">
    <location>
        <begin position="158"/>
        <end position="191"/>
    </location>
</feature>
<feature type="repeat" description="ANK" evidence="7">
    <location>
        <begin position="124"/>
        <end position="156"/>
    </location>
</feature>
<dbReference type="Pfam" id="PF12796">
    <property type="entry name" value="Ank_2"/>
    <property type="match status" value="2"/>
</dbReference>
<feature type="transmembrane region" description="Helical" evidence="10">
    <location>
        <begin position="591"/>
        <end position="624"/>
    </location>
</feature>
<evidence type="ECO:0000256" key="5">
    <source>
        <dbReference type="ARBA" id="ARBA00023043"/>
    </source>
</evidence>
<evidence type="ECO:0000259" key="11">
    <source>
        <dbReference type="Pfam" id="PF13962"/>
    </source>
</evidence>
<keyword evidence="6 10" id="KW-0472">Membrane</keyword>
<organism evidence="12 13">
    <name type="scientific">Salix udensis</name>
    <dbReference type="NCBI Taxonomy" id="889485"/>
    <lineage>
        <taxon>Eukaryota</taxon>
        <taxon>Viridiplantae</taxon>
        <taxon>Streptophyta</taxon>
        <taxon>Embryophyta</taxon>
        <taxon>Tracheophyta</taxon>
        <taxon>Spermatophyta</taxon>
        <taxon>Magnoliopsida</taxon>
        <taxon>eudicotyledons</taxon>
        <taxon>Gunneridae</taxon>
        <taxon>Pentapetalae</taxon>
        <taxon>rosids</taxon>
        <taxon>fabids</taxon>
        <taxon>Malpighiales</taxon>
        <taxon>Salicaceae</taxon>
        <taxon>Saliceae</taxon>
        <taxon>Salix</taxon>
    </lineage>
</organism>
<dbReference type="InterPro" id="IPR036770">
    <property type="entry name" value="Ankyrin_rpt-contain_sf"/>
</dbReference>
<dbReference type="InterPro" id="IPR002110">
    <property type="entry name" value="Ankyrin_rpt"/>
</dbReference>
<evidence type="ECO:0000256" key="1">
    <source>
        <dbReference type="ARBA" id="ARBA00004141"/>
    </source>
</evidence>
<keyword evidence="8" id="KW-0175">Coiled coil</keyword>
<dbReference type="PROSITE" id="PS50088">
    <property type="entry name" value="ANK_REPEAT"/>
    <property type="match status" value="2"/>
</dbReference>
<feature type="region of interest" description="Disordered" evidence="9">
    <location>
        <begin position="401"/>
        <end position="462"/>
    </location>
</feature>
<reference evidence="12 13" key="1">
    <citation type="journal article" date="2023" name="Int. J. Mol. Sci.">
        <title>De Novo Assembly and Annotation of 11 Diverse Shrub Willow (Salix) Genomes Reveals Novel Gene Organization in Sex-Linked Regions.</title>
        <authorList>
            <person name="Hyden B."/>
            <person name="Feng K."/>
            <person name="Yates T.B."/>
            <person name="Jawdy S."/>
            <person name="Cereghino C."/>
            <person name="Smart L.B."/>
            <person name="Muchero W."/>
        </authorList>
    </citation>
    <scope>NUCLEOTIDE SEQUENCE [LARGE SCALE GENOMIC DNA]</scope>
    <source>
        <tissue evidence="12">Shoot tip</tissue>
    </source>
</reference>
<dbReference type="Pfam" id="PF13962">
    <property type="entry name" value="PGG"/>
    <property type="match status" value="1"/>
</dbReference>
<dbReference type="InterPro" id="IPR026961">
    <property type="entry name" value="PGG_dom"/>
</dbReference>
<feature type="transmembrane region" description="Helical" evidence="10">
    <location>
        <begin position="507"/>
        <end position="528"/>
    </location>
</feature>
<dbReference type="Gene3D" id="1.25.40.20">
    <property type="entry name" value="Ankyrin repeat-containing domain"/>
    <property type="match status" value="1"/>
</dbReference>
<proteinExistence type="predicted"/>
<keyword evidence="4 10" id="KW-1133">Transmembrane helix</keyword>
<comment type="subcellular location">
    <subcellularLocation>
        <location evidence="1">Membrane</location>
        <topology evidence="1">Multi-pass membrane protein</topology>
    </subcellularLocation>
</comment>
<evidence type="ECO:0000313" key="12">
    <source>
        <dbReference type="EMBL" id="KAJ6433436.1"/>
    </source>
</evidence>
<evidence type="ECO:0000256" key="10">
    <source>
        <dbReference type="SAM" id="Phobius"/>
    </source>
</evidence>
<sequence length="701" mass="79041">MASVSINMDENSIRGEHTESSMIDSRLHECVRQDNIEAFKSLVQTHLAEKLVTPCGNTLLHVAVSYGSDKITSYLAEEFPSLITSQNSQQDTVLHLAARRGTYSDAIKSLAQSNPCLMRKTNTKGNTPLHDAVIKGSRDLAIFLASKDPEVAYYNNNNGKSPLYLAVKNGNKERILDDLLKWGASIPIKREDGDALPQGKSPVHAAIERRDKDILERIEKAKRELLRLTDEELGNSLHYASSIGFLEGVQFLLDKFHDGAYETNLEGNYPIHIACKNDSVDVVKEYLDRFPYPEEFLNKKGQNILHVAAKYGKDRVVSYILRQEDRLVKSLVNEMDEDGNTPLHLAAGSGRSLASFLLLRDNRVGRFIVNNRNWTPFDFADRQSKSAVEQFDKANEMLAKEQEISENSDLSKMLDGRDNSKDVEDGMTNSTKENSTDGTSSERKQDKAKRDTEKASPKHEGMIDFLETATTLSILYFHARPKKSIREYFTDIPRPISHAKEESKSSIGNLLVVAVLVAGVTFAGAVQLPQLRDNSKSREQHHESNSTVTASYYSSYENLLDYYLFFDVGALSTSIVAALILLWANFNDARFILLAVKISGFMVFGAIIMMFGAFLSSVGIALLGSPEGRLSMICLTVMILELSLVLAFLFLPWILPRSVNQILQQHLLCIWYYEFFIMFFYIWRWLPEKLADLKKKLKHPH</sequence>
<evidence type="ECO:0000256" key="4">
    <source>
        <dbReference type="ARBA" id="ARBA00022989"/>
    </source>
</evidence>